<dbReference type="PANTHER" id="PTHR42648">
    <property type="entry name" value="TRANSPOSASE, PUTATIVE-RELATED"/>
    <property type="match status" value="1"/>
</dbReference>
<feature type="region of interest" description="Disordered" evidence="1">
    <location>
        <begin position="141"/>
        <end position="161"/>
    </location>
</feature>
<comment type="caution">
    <text evidence="3">The sequence shown here is derived from an EMBL/GenBank/DDBJ whole genome shotgun (WGS) entry which is preliminary data.</text>
</comment>
<dbReference type="Pfam" id="PF25597">
    <property type="entry name" value="SH3_retrovirus"/>
    <property type="match status" value="1"/>
</dbReference>
<accession>A0AAD3TA05</accession>
<dbReference type="PANTHER" id="PTHR42648:SF28">
    <property type="entry name" value="TRANSPOSON-ENCODED PROTEIN WITH RIBONUCLEASE H-LIKE AND RETROVIRUS ZINC FINGER-LIKE DOMAINS"/>
    <property type="match status" value="1"/>
</dbReference>
<dbReference type="Proteomes" id="UP001279734">
    <property type="component" value="Unassembled WGS sequence"/>
</dbReference>
<dbReference type="InterPro" id="IPR039537">
    <property type="entry name" value="Retrotran_Ty1/copia-like"/>
</dbReference>
<name>A0AAD3TA05_NEPGR</name>
<dbReference type="InterPro" id="IPR057670">
    <property type="entry name" value="SH3_retrovirus"/>
</dbReference>
<evidence type="ECO:0000313" key="3">
    <source>
        <dbReference type="EMBL" id="GMH24741.1"/>
    </source>
</evidence>
<feature type="compositionally biased region" description="Acidic residues" evidence="1">
    <location>
        <begin position="148"/>
        <end position="161"/>
    </location>
</feature>
<feature type="domain" description="Retroviral polymerase SH3-like" evidence="2">
    <location>
        <begin position="55"/>
        <end position="111"/>
    </location>
</feature>
<organism evidence="3 4">
    <name type="scientific">Nepenthes gracilis</name>
    <name type="common">Slender pitcher plant</name>
    <dbReference type="NCBI Taxonomy" id="150966"/>
    <lineage>
        <taxon>Eukaryota</taxon>
        <taxon>Viridiplantae</taxon>
        <taxon>Streptophyta</taxon>
        <taxon>Embryophyta</taxon>
        <taxon>Tracheophyta</taxon>
        <taxon>Spermatophyta</taxon>
        <taxon>Magnoliopsida</taxon>
        <taxon>eudicotyledons</taxon>
        <taxon>Gunneridae</taxon>
        <taxon>Pentapetalae</taxon>
        <taxon>Caryophyllales</taxon>
        <taxon>Nepenthaceae</taxon>
        <taxon>Nepenthes</taxon>
    </lineage>
</organism>
<keyword evidence="4" id="KW-1185">Reference proteome</keyword>
<evidence type="ECO:0000256" key="1">
    <source>
        <dbReference type="SAM" id="MobiDB-lite"/>
    </source>
</evidence>
<sequence>MLSEAKLPVSFWVEALKTTACVINRSPYKPLKGEMSEKIWSGNELSYDHLQVFGCKTFVHILKDERIKQEPKTMQCIFLGYEKDELGRLYDTVERKFVWSKDVAFVEDETIEDIGRKIKSDSSQTNKVSIKIVRPISPEDKNNRADVVEDNNEFVTAPEED</sequence>
<evidence type="ECO:0000259" key="2">
    <source>
        <dbReference type="Pfam" id="PF25597"/>
    </source>
</evidence>
<gene>
    <name evidence="3" type="ORF">Nepgr_026584</name>
</gene>
<reference evidence="3" key="1">
    <citation type="submission" date="2023-05" db="EMBL/GenBank/DDBJ databases">
        <title>Nepenthes gracilis genome sequencing.</title>
        <authorList>
            <person name="Fukushima K."/>
        </authorList>
    </citation>
    <scope>NUCLEOTIDE SEQUENCE</scope>
    <source>
        <strain evidence="3">SING2019-196</strain>
    </source>
</reference>
<proteinExistence type="predicted"/>
<dbReference type="AlphaFoldDB" id="A0AAD3TA05"/>
<protein>
    <recommendedName>
        <fullName evidence="2">Retroviral polymerase SH3-like domain-containing protein</fullName>
    </recommendedName>
</protein>
<dbReference type="EMBL" id="BSYO01000028">
    <property type="protein sequence ID" value="GMH24741.1"/>
    <property type="molecule type" value="Genomic_DNA"/>
</dbReference>
<evidence type="ECO:0000313" key="4">
    <source>
        <dbReference type="Proteomes" id="UP001279734"/>
    </source>
</evidence>